<sequence>MILVLEVVVVVVVVHVVMVVVVVNVLAVVVVVIVVVLVVAVRFVVVTVVVKREDEVKNDATDNLYSISSMHSQLILSILSRASCYRGV</sequence>
<gene>
    <name evidence="2" type="ORF">ElyMa_002387400</name>
</gene>
<name>A0AAV4GC41_9GAST</name>
<evidence type="ECO:0000313" key="3">
    <source>
        <dbReference type="Proteomes" id="UP000762676"/>
    </source>
</evidence>
<keyword evidence="1" id="KW-1133">Transmembrane helix</keyword>
<organism evidence="2 3">
    <name type="scientific">Elysia marginata</name>
    <dbReference type="NCBI Taxonomy" id="1093978"/>
    <lineage>
        <taxon>Eukaryota</taxon>
        <taxon>Metazoa</taxon>
        <taxon>Spiralia</taxon>
        <taxon>Lophotrochozoa</taxon>
        <taxon>Mollusca</taxon>
        <taxon>Gastropoda</taxon>
        <taxon>Heterobranchia</taxon>
        <taxon>Euthyneura</taxon>
        <taxon>Panpulmonata</taxon>
        <taxon>Sacoglossa</taxon>
        <taxon>Placobranchoidea</taxon>
        <taxon>Plakobranchidae</taxon>
        <taxon>Elysia</taxon>
    </lineage>
</organism>
<proteinExistence type="predicted"/>
<comment type="caution">
    <text evidence="2">The sequence shown here is derived from an EMBL/GenBank/DDBJ whole genome shotgun (WGS) entry which is preliminary data.</text>
</comment>
<accession>A0AAV4GC41</accession>
<protein>
    <recommendedName>
        <fullName evidence="4">ABC transmembrane type-1 domain-containing protein</fullName>
    </recommendedName>
</protein>
<dbReference type="AlphaFoldDB" id="A0AAV4GC41"/>
<evidence type="ECO:0000313" key="2">
    <source>
        <dbReference type="EMBL" id="GFR83333.1"/>
    </source>
</evidence>
<reference evidence="2 3" key="1">
    <citation type="journal article" date="2021" name="Elife">
        <title>Chloroplast acquisition without the gene transfer in kleptoplastic sea slugs, Plakobranchus ocellatus.</title>
        <authorList>
            <person name="Maeda T."/>
            <person name="Takahashi S."/>
            <person name="Yoshida T."/>
            <person name="Shimamura S."/>
            <person name="Takaki Y."/>
            <person name="Nagai Y."/>
            <person name="Toyoda A."/>
            <person name="Suzuki Y."/>
            <person name="Arimoto A."/>
            <person name="Ishii H."/>
            <person name="Satoh N."/>
            <person name="Nishiyama T."/>
            <person name="Hasebe M."/>
            <person name="Maruyama T."/>
            <person name="Minagawa J."/>
            <person name="Obokata J."/>
            <person name="Shigenobu S."/>
        </authorList>
    </citation>
    <scope>NUCLEOTIDE SEQUENCE [LARGE SCALE GENOMIC DNA]</scope>
</reference>
<feature type="transmembrane region" description="Helical" evidence="1">
    <location>
        <begin position="12"/>
        <end position="45"/>
    </location>
</feature>
<evidence type="ECO:0008006" key="4">
    <source>
        <dbReference type="Google" id="ProtNLM"/>
    </source>
</evidence>
<evidence type="ECO:0000256" key="1">
    <source>
        <dbReference type="SAM" id="Phobius"/>
    </source>
</evidence>
<keyword evidence="1" id="KW-0472">Membrane</keyword>
<dbReference type="Proteomes" id="UP000762676">
    <property type="component" value="Unassembled WGS sequence"/>
</dbReference>
<keyword evidence="3" id="KW-1185">Reference proteome</keyword>
<keyword evidence="1" id="KW-0812">Transmembrane</keyword>
<dbReference type="EMBL" id="BMAT01004921">
    <property type="protein sequence ID" value="GFR83333.1"/>
    <property type="molecule type" value="Genomic_DNA"/>
</dbReference>